<evidence type="ECO:0000259" key="30">
    <source>
        <dbReference type="PROSITE" id="PS50002"/>
    </source>
</evidence>
<dbReference type="Gene3D" id="1.10.238.10">
    <property type="entry name" value="EF-hand"/>
    <property type="match status" value="2"/>
</dbReference>
<dbReference type="InterPro" id="IPR032140">
    <property type="entry name" value="INTAP"/>
</dbReference>
<evidence type="ECO:0000256" key="4">
    <source>
        <dbReference type="ARBA" id="ARBA00004496"/>
    </source>
</evidence>
<keyword evidence="8" id="KW-0813">Transport</keyword>
<feature type="coiled-coil region" evidence="28">
    <location>
        <begin position="500"/>
        <end position="551"/>
    </location>
</feature>
<dbReference type="GO" id="GO:0035025">
    <property type="term" value="P:positive regulation of Rho protein signal transduction"/>
    <property type="evidence" value="ECO:0007669"/>
    <property type="project" value="TreeGrafter"/>
</dbReference>
<dbReference type="Pfam" id="PF14604">
    <property type="entry name" value="SH3_9"/>
    <property type="match status" value="1"/>
</dbReference>
<dbReference type="FunFam" id="2.30.30.40:FF:000024">
    <property type="entry name" value="Intersectin 1"/>
    <property type="match status" value="1"/>
</dbReference>
<feature type="domain" description="SH3" evidence="30">
    <location>
        <begin position="651"/>
        <end position="712"/>
    </location>
</feature>
<evidence type="ECO:0000256" key="3">
    <source>
        <dbReference type="ARBA" id="ARBA00004259"/>
    </source>
</evidence>
<keyword evidence="22" id="KW-0168">Coated pit</keyword>
<dbReference type="GeneTree" id="ENSGT00940000157065"/>
<feature type="region of interest" description="Disordered" evidence="29">
    <location>
        <begin position="723"/>
        <end position="753"/>
    </location>
</feature>
<dbReference type="FunFam" id="1.10.238.10:FF:000046">
    <property type="entry name" value="intersectin-1 isoform X2"/>
    <property type="match status" value="1"/>
</dbReference>
<evidence type="ECO:0000256" key="15">
    <source>
        <dbReference type="ARBA" id="ARBA00022737"/>
    </source>
</evidence>
<dbReference type="CDD" id="cd11987">
    <property type="entry name" value="SH3_Intersectin1_1"/>
    <property type="match status" value="1"/>
</dbReference>
<dbReference type="SMART" id="SM00326">
    <property type="entry name" value="SH3"/>
    <property type="match status" value="5"/>
</dbReference>
<dbReference type="GO" id="GO:0005905">
    <property type="term" value="C:clathrin-coated pit"/>
    <property type="evidence" value="ECO:0007669"/>
    <property type="project" value="UniProtKB-SubCell"/>
</dbReference>
<evidence type="ECO:0000256" key="1">
    <source>
        <dbReference type="ARBA" id="ARBA00004172"/>
    </source>
</evidence>
<gene>
    <name evidence="36" type="primary">ITSN1</name>
</gene>
<keyword evidence="11" id="KW-0963">Cytoplasm</keyword>
<evidence type="ECO:0000256" key="28">
    <source>
        <dbReference type="SAM" id="Coils"/>
    </source>
</evidence>
<evidence type="ECO:0000259" key="31">
    <source>
        <dbReference type="PROSITE" id="PS50003"/>
    </source>
</evidence>
<dbReference type="Gene3D" id="2.30.30.40">
    <property type="entry name" value="SH3 Domains"/>
    <property type="match status" value="5"/>
</dbReference>
<feature type="domain" description="SH3" evidence="30">
    <location>
        <begin position="1003"/>
        <end position="1062"/>
    </location>
</feature>
<evidence type="ECO:0000259" key="33">
    <source>
        <dbReference type="PROSITE" id="PS50010"/>
    </source>
</evidence>
<evidence type="ECO:0000259" key="35">
    <source>
        <dbReference type="PROSITE" id="PS50222"/>
    </source>
</evidence>
<dbReference type="FunFam" id="1.20.900.10:FF:000011">
    <property type="entry name" value="Intersectin 1"/>
    <property type="match status" value="1"/>
</dbReference>
<evidence type="ECO:0000256" key="21">
    <source>
        <dbReference type="ARBA" id="ARBA00023136"/>
    </source>
</evidence>
<dbReference type="SUPFAM" id="SSF49562">
    <property type="entry name" value="C2 domain (Calcium/lipid-binding domain, CaLB)"/>
    <property type="match status" value="1"/>
</dbReference>
<dbReference type="FunFam" id="2.30.29.30:FF:000069">
    <property type="entry name" value="Intersectin 1"/>
    <property type="match status" value="1"/>
</dbReference>
<evidence type="ECO:0000256" key="25">
    <source>
        <dbReference type="ARBA" id="ARBA00034102"/>
    </source>
</evidence>
<dbReference type="PROSITE" id="PS50002">
    <property type="entry name" value="SH3"/>
    <property type="match status" value="5"/>
</dbReference>
<evidence type="ECO:0000256" key="19">
    <source>
        <dbReference type="ARBA" id="ARBA00023018"/>
    </source>
</evidence>
<evidence type="ECO:0000256" key="12">
    <source>
        <dbReference type="ARBA" id="ARBA00022583"/>
    </source>
</evidence>
<dbReference type="PRINTS" id="PR01887">
    <property type="entry name" value="SPECTRNALPHA"/>
</dbReference>
<evidence type="ECO:0000256" key="6">
    <source>
        <dbReference type="ARBA" id="ARBA00004600"/>
    </source>
</evidence>
<dbReference type="SUPFAM" id="SSF50729">
    <property type="entry name" value="PH domain-like"/>
    <property type="match status" value="1"/>
</dbReference>
<keyword evidence="37" id="KW-1185">Reference proteome</keyword>
<dbReference type="InterPro" id="IPR001849">
    <property type="entry name" value="PH_domain"/>
</dbReference>
<evidence type="ECO:0000256" key="17">
    <source>
        <dbReference type="ARBA" id="ARBA00022837"/>
    </source>
</evidence>
<evidence type="ECO:0000256" key="5">
    <source>
        <dbReference type="ARBA" id="ARBA00004510"/>
    </source>
</evidence>
<feature type="domain" description="SH3" evidence="30">
    <location>
        <begin position="937"/>
        <end position="1001"/>
    </location>
</feature>
<keyword evidence="9" id="KW-1003">Cell membrane</keyword>
<dbReference type="Ensembl" id="ENSACLT00000058202.1">
    <property type="protein sequence ID" value="ENSACLP00000067987.1"/>
    <property type="gene ID" value="ENSACLG00000000144.2"/>
</dbReference>
<dbReference type="PROSITE" id="PS50010">
    <property type="entry name" value="DH_2"/>
    <property type="match status" value="1"/>
</dbReference>
<dbReference type="InterPro" id="IPR000219">
    <property type="entry name" value="DH_dom"/>
</dbReference>
<evidence type="ECO:0000259" key="34">
    <source>
        <dbReference type="PROSITE" id="PS50031"/>
    </source>
</evidence>
<dbReference type="InterPro" id="IPR011993">
    <property type="entry name" value="PH-like_dom_sf"/>
</dbReference>
<dbReference type="InterPro" id="IPR035899">
    <property type="entry name" value="DBL_dom_sf"/>
</dbReference>
<feature type="compositionally biased region" description="Basic and acidic residues" evidence="29">
    <location>
        <begin position="301"/>
        <end position="395"/>
    </location>
</feature>
<keyword evidence="17" id="KW-0106">Calcium</keyword>
<evidence type="ECO:0000313" key="36">
    <source>
        <dbReference type="Ensembl" id="ENSACLP00000067987.1"/>
    </source>
</evidence>
<feature type="domain" description="EH" evidence="34">
    <location>
        <begin position="15"/>
        <end position="101"/>
    </location>
</feature>
<comment type="subcellular location">
    <subcellularLocation>
        <location evidence="2">Cell membrane</location>
    </subcellularLocation>
    <subcellularLocation>
        <location evidence="5">Cell projection</location>
        <location evidence="5">Lamellipodium</location>
    </subcellularLocation>
    <subcellularLocation>
        <location evidence="4">Cytoplasm</location>
    </subcellularLocation>
    <subcellularLocation>
        <location evidence="6">Membrane</location>
        <location evidence="6">Clathrin-coated pit</location>
    </subcellularLocation>
    <subcellularLocation>
        <location evidence="3">Nucleus envelope</location>
    </subcellularLocation>
    <subcellularLocation>
        <location evidence="1">Recycling endosome</location>
    </subcellularLocation>
    <subcellularLocation>
        <location evidence="25">Synapse</location>
        <location evidence="25">Synaptosome</location>
    </subcellularLocation>
</comment>
<dbReference type="PROSITE" id="PS00018">
    <property type="entry name" value="EF_HAND_1"/>
    <property type="match status" value="2"/>
</dbReference>
<dbReference type="SMART" id="SM00233">
    <property type="entry name" value="PH"/>
    <property type="match status" value="1"/>
</dbReference>
<feature type="domain" description="C2" evidence="32">
    <location>
        <begin position="1423"/>
        <end position="1532"/>
    </location>
</feature>
<accession>A0AAX7UGU4</accession>
<dbReference type="GO" id="GO:0045202">
    <property type="term" value="C:synapse"/>
    <property type="evidence" value="ECO:0007669"/>
    <property type="project" value="UniProtKB-SubCell"/>
</dbReference>
<dbReference type="CDD" id="cd11993">
    <property type="entry name" value="SH3_Intersectin1_4"/>
    <property type="match status" value="1"/>
</dbReference>
<evidence type="ECO:0000313" key="37">
    <source>
        <dbReference type="Proteomes" id="UP000265100"/>
    </source>
</evidence>
<dbReference type="PANTHER" id="PTHR46006">
    <property type="entry name" value="RHO GUANINE NUCLEOTIDE EXCHANGE FACTOR AT 64C, ISOFORM A"/>
    <property type="match status" value="1"/>
</dbReference>
<dbReference type="GO" id="GO:0006897">
    <property type="term" value="P:endocytosis"/>
    <property type="evidence" value="ECO:0007669"/>
    <property type="project" value="UniProtKB-KW"/>
</dbReference>
<evidence type="ECO:0000256" key="18">
    <source>
        <dbReference type="ARBA" id="ARBA00022927"/>
    </source>
</evidence>
<keyword evidence="19" id="KW-0770">Synapse</keyword>
<dbReference type="SUPFAM" id="SSF48065">
    <property type="entry name" value="DBL homology domain (DH-domain)"/>
    <property type="match status" value="1"/>
</dbReference>
<feature type="region of interest" description="Disordered" evidence="29">
    <location>
        <begin position="277"/>
        <end position="395"/>
    </location>
</feature>
<sequence>MDALGPDVFLISVDERAKHDQQFHSLSPTAGGFITGDQARNFFLQSGLPPPVLAQIWALADMNSDGRMDIHEFSIAMKLIKLKLQGHPLPPSLPPSMKQPPIILSSRSVFNSGMPPMAPIATPLPGVPPLPLPPLPVGVSPPLVSSSFVACSFFFNYKISLVSHSCFLFCCPPPSAQPPADWAVPQSSRLKYRQLFNSHDKMMSGHLTGPQARTILMQSSLPQTQLATIWSLSDIDQDGKLTAEEFILAMHLIDMAMSGLPLPPVLPPEYLPPSFRRVRSDSVQSDQKSVQEEMEEETETSQDKKLPVTFEDKKRENFERGNLELEKRRQALQEQQRKEQERLAALEREEQERKERERLEHERRRQQELEKQLEKQRELERHREEERRKEIERREAAKRELERQRQLEWERQRRQELLTQRNREQESIVLLKARKKTLEFELEALNDKKSQLEGKLKDVRFRLSNQRKEVEQTNQTRETQYSSDPTDDRLITVYVLIPDKQSLNEQLKQVQQNSDSLSSLQKAVEQKEMSRQQLREQLDAVEKETRAKLLEIDAFNTQLKVKRQMINNTMQDRKATNILGRVFPVYVLASPKETTKRRRGKGEGWRRSKRSGREQDRQKRRRTREEARRKCPSLFDQKASASAFDQQQQPVKVVYYRALYPFDARSHDEISITPGDVIMVDESQTGEPGWLGGELRGRTGWFPANYAERIPDSEAPITLRSTVSATTSSTQQPMTTPPPAPGHTASSTTVPSAQLRQRSAFTPATMTTGSSPSPVLGQGEKVEGLQAQALYPWRAKKENHLNFNKNEIITVLEQQDMWWLGELQTGQRGWFPKSYVKLISATMTAPPGVPATAARSKNTKYVKKLPEYVAMYTYESNEQGDLSFQQGDIVVVTRKEGDWWTGMVGGKTGVFPSNYVKPRDSTSESLGTAGKTGSLGKKPEIAQVIAPYNATGAEQLTLAPGQLILIRKKNPGGWWEGELQARGKKRQIGWFPANYVKLLSPSTTLCQVIGMYDYVAQNDDELAFQKGQVITVLNKDDCDWWKGELNGREGLFPSNYVKLTTDTDPSTQWCADLHLLDMLSPMERKRQGYIHELIVTEENYVNDLQLVTEIFHKPLLECELLTEKEVAMIFVNWKELIMCNIKLLKALRVRKKMSGDRMPVKMIGDILTNQLPHMQPYIRFCSCQLNGATLIQQKTDDNPEIKDFLKRLAMDPRCKGMPLSSFLLKPMQRVTRYPLIIKNILENTPESHPDHSHLKAALEKAEELCSQVNEGVREKENSDRLEWIQAHVQCEGLSEQLVFNSVTNCLGPRKFLHSGKLFKAKSSKELYGFLFNDFLLLTQVTKPLGSSGSDKVFSAKTHLQYRMYKTPIFLNEVLVKLPTDPSGDEPLFHISHIDRVYTLRAESINERTAWVQKIKAASELFIETEKKKREKAYLAQSQLQYTTAVLVHCCRDTNMSAIIYISHHRFAVFSLFQDTLNPKWNSNCQFFIKDLEQDVLCITVFERDQFSPDDFLGRTEIRLAEIKKDQGSKGPITKRLLLHEVPTGEIVVRLDLQLFEEP</sequence>
<feature type="domain" description="PH" evidence="31">
    <location>
        <begin position="1310"/>
        <end position="1419"/>
    </location>
</feature>
<dbReference type="InterPro" id="IPR001452">
    <property type="entry name" value="SH3_domain"/>
</dbReference>
<dbReference type="InterPro" id="IPR035892">
    <property type="entry name" value="C2_domain_sf"/>
</dbReference>
<evidence type="ECO:0000256" key="2">
    <source>
        <dbReference type="ARBA" id="ARBA00004236"/>
    </source>
</evidence>
<keyword evidence="13" id="KW-0771">Synaptosome</keyword>
<dbReference type="Pfam" id="PF00621">
    <property type="entry name" value="RhoGEF"/>
    <property type="match status" value="1"/>
</dbReference>
<dbReference type="SUPFAM" id="SSF50044">
    <property type="entry name" value="SH3-domain"/>
    <property type="match status" value="5"/>
</dbReference>
<keyword evidence="15" id="KW-0677">Repeat</keyword>
<evidence type="ECO:0000256" key="10">
    <source>
        <dbReference type="ARBA" id="ARBA00022483"/>
    </source>
</evidence>
<organism evidence="36 37">
    <name type="scientific">Astatotilapia calliptera</name>
    <name type="common">Eastern happy</name>
    <name type="synonym">Chromis callipterus</name>
    <dbReference type="NCBI Taxonomy" id="8154"/>
    <lineage>
        <taxon>Eukaryota</taxon>
        <taxon>Metazoa</taxon>
        <taxon>Chordata</taxon>
        <taxon>Craniata</taxon>
        <taxon>Vertebrata</taxon>
        <taxon>Euteleostomi</taxon>
        <taxon>Actinopterygii</taxon>
        <taxon>Neopterygii</taxon>
        <taxon>Teleostei</taxon>
        <taxon>Neoteleostei</taxon>
        <taxon>Acanthomorphata</taxon>
        <taxon>Ovalentaria</taxon>
        <taxon>Cichlomorphae</taxon>
        <taxon>Cichliformes</taxon>
        <taxon>Cichlidae</taxon>
        <taxon>African cichlids</taxon>
        <taxon>Pseudocrenilabrinae</taxon>
        <taxon>Haplochromini</taxon>
        <taxon>Astatotilapia</taxon>
    </lineage>
</organism>
<dbReference type="SUPFAM" id="SSF47473">
    <property type="entry name" value="EF-hand"/>
    <property type="match status" value="2"/>
</dbReference>
<name>A0AAX7UGU4_ASTCA</name>
<dbReference type="InterPro" id="IPR036028">
    <property type="entry name" value="SH3-like_dom_sf"/>
</dbReference>
<feature type="domain" description="DH" evidence="33">
    <location>
        <begin position="1085"/>
        <end position="1271"/>
    </location>
</feature>
<evidence type="ECO:0000256" key="9">
    <source>
        <dbReference type="ARBA" id="ARBA00022475"/>
    </source>
</evidence>
<reference evidence="36" key="3">
    <citation type="submission" date="2025-09" db="UniProtKB">
        <authorList>
            <consortium name="Ensembl"/>
        </authorList>
    </citation>
    <scope>IDENTIFICATION</scope>
</reference>
<feature type="domain" description="SH3" evidence="30">
    <location>
        <begin position="863"/>
        <end position="921"/>
    </location>
</feature>
<dbReference type="PROSITE" id="PS00741">
    <property type="entry name" value="DH_1"/>
    <property type="match status" value="1"/>
</dbReference>
<dbReference type="GO" id="GO:0005085">
    <property type="term" value="F:guanyl-nucleotide exchange factor activity"/>
    <property type="evidence" value="ECO:0007669"/>
    <property type="project" value="InterPro"/>
</dbReference>
<dbReference type="InterPro" id="IPR002048">
    <property type="entry name" value="EF_hand_dom"/>
</dbReference>
<dbReference type="FunFam" id="1.10.238.10:FF:000055">
    <property type="entry name" value="Intersectin-1 isoform 1"/>
    <property type="match status" value="1"/>
</dbReference>
<dbReference type="InterPro" id="IPR000261">
    <property type="entry name" value="EH_dom"/>
</dbReference>
<dbReference type="CDD" id="cd13264">
    <property type="entry name" value="PH_ITSN"/>
    <property type="match status" value="1"/>
</dbReference>
<feature type="domain" description="EF-hand" evidence="35">
    <location>
        <begin position="221"/>
        <end position="256"/>
    </location>
</feature>
<dbReference type="FunFam" id="2.30.30.40:FF:000041">
    <property type="entry name" value="Intersectin 1"/>
    <property type="match status" value="1"/>
</dbReference>
<dbReference type="Pfam" id="PF00168">
    <property type="entry name" value="C2"/>
    <property type="match status" value="1"/>
</dbReference>
<dbReference type="GO" id="GO:0005635">
    <property type="term" value="C:nuclear envelope"/>
    <property type="evidence" value="ECO:0007669"/>
    <property type="project" value="UniProtKB-SubCell"/>
</dbReference>
<dbReference type="InterPro" id="IPR011992">
    <property type="entry name" value="EF-hand-dom_pair"/>
</dbReference>
<dbReference type="GO" id="GO:0035556">
    <property type="term" value="P:intracellular signal transduction"/>
    <property type="evidence" value="ECO:0007669"/>
    <property type="project" value="InterPro"/>
</dbReference>
<dbReference type="GO" id="GO:0043005">
    <property type="term" value="C:neuron projection"/>
    <property type="evidence" value="ECO:0007669"/>
    <property type="project" value="UniProtKB-KW"/>
</dbReference>
<evidence type="ECO:0000256" key="22">
    <source>
        <dbReference type="ARBA" id="ARBA00023176"/>
    </source>
</evidence>
<keyword evidence="7 27" id="KW-0728">SH3 domain</keyword>
<evidence type="ECO:0000256" key="20">
    <source>
        <dbReference type="ARBA" id="ARBA00023054"/>
    </source>
</evidence>
<dbReference type="InterPro" id="IPR018247">
    <property type="entry name" value="EF_Hand_1_Ca_BS"/>
</dbReference>
<dbReference type="InterPro" id="IPR051480">
    <property type="entry name" value="Endocytic_GEF_Adapter"/>
</dbReference>
<dbReference type="GO" id="GO:0005509">
    <property type="term" value="F:calcium ion binding"/>
    <property type="evidence" value="ECO:0007669"/>
    <property type="project" value="InterPro"/>
</dbReference>
<dbReference type="CDD" id="cd11837">
    <property type="entry name" value="SH3_Intersectin_2"/>
    <property type="match status" value="1"/>
</dbReference>
<dbReference type="FunFam" id="2.30.30.40:FF:000122">
    <property type="entry name" value="intersectin-1 isoform X2"/>
    <property type="match status" value="1"/>
</dbReference>
<dbReference type="GO" id="GO:0006887">
    <property type="term" value="P:exocytosis"/>
    <property type="evidence" value="ECO:0007669"/>
    <property type="project" value="UniProtKB-KW"/>
</dbReference>
<dbReference type="SMART" id="SM00239">
    <property type="entry name" value="C2"/>
    <property type="match status" value="1"/>
</dbReference>
<protein>
    <recommendedName>
        <fullName evidence="26">Intersectin-1</fullName>
    </recommendedName>
</protein>
<dbReference type="PROSITE" id="PS50004">
    <property type="entry name" value="C2"/>
    <property type="match status" value="1"/>
</dbReference>
<evidence type="ECO:0000256" key="29">
    <source>
        <dbReference type="SAM" id="MobiDB-lite"/>
    </source>
</evidence>
<reference evidence="36" key="1">
    <citation type="submission" date="2018-05" db="EMBL/GenBank/DDBJ databases">
        <authorList>
            <person name="Datahose"/>
        </authorList>
    </citation>
    <scope>NUCLEOTIDE SEQUENCE</scope>
</reference>
<dbReference type="GO" id="GO:0030027">
    <property type="term" value="C:lamellipodium"/>
    <property type="evidence" value="ECO:0007669"/>
    <property type="project" value="UniProtKB-SubCell"/>
</dbReference>
<keyword evidence="18" id="KW-0653">Protein transport</keyword>
<dbReference type="InterPro" id="IPR000008">
    <property type="entry name" value="C2_dom"/>
</dbReference>
<keyword evidence="16" id="KW-0967">Endosome</keyword>
<evidence type="ECO:0000256" key="23">
    <source>
        <dbReference type="ARBA" id="ARBA00023242"/>
    </source>
</evidence>
<dbReference type="SMART" id="SM00027">
    <property type="entry name" value="EH"/>
    <property type="match status" value="2"/>
</dbReference>
<evidence type="ECO:0000259" key="32">
    <source>
        <dbReference type="PROSITE" id="PS50004"/>
    </source>
</evidence>
<dbReference type="Gene3D" id="1.20.900.10">
    <property type="entry name" value="Dbl homology (DH) domain"/>
    <property type="match status" value="1"/>
</dbReference>
<dbReference type="Pfam" id="PF16652">
    <property type="entry name" value="PH_13"/>
    <property type="match status" value="1"/>
</dbReference>
<dbReference type="SMART" id="SM00325">
    <property type="entry name" value="RhoGEF"/>
    <property type="match status" value="1"/>
</dbReference>
<dbReference type="GO" id="GO:0055037">
    <property type="term" value="C:recycling endosome"/>
    <property type="evidence" value="ECO:0007669"/>
    <property type="project" value="UniProtKB-SubCell"/>
</dbReference>
<dbReference type="PRINTS" id="PR00452">
    <property type="entry name" value="SH3DOMAIN"/>
</dbReference>
<dbReference type="Proteomes" id="UP000265100">
    <property type="component" value="Chromosome 13"/>
</dbReference>
<dbReference type="GO" id="GO:0005886">
    <property type="term" value="C:plasma membrane"/>
    <property type="evidence" value="ECO:0007669"/>
    <property type="project" value="UniProtKB-SubCell"/>
</dbReference>
<dbReference type="GO" id="GO:0015031">
    <property type="term" value="P:protein transport"/>
    <property type="evidence" value="ECO:0007669"/>
    <property type="project" value="UniProtKB-KW"/>
</dbReference>
<dbReference type="InterPro" id="IPR001331">
    <property type="entry name" value="GDS_CDC24_CS"/>
</dbReference>
<feature type="domain" description="EF-hand" evidence="35">
    <location>
        <begin position="48"/>
        <end position="83"/>
    </location>
</feature>
<dbReference type="Pfam" id="PF12763">
    <property type="entry name" value="EH"/>
    <property type="match status" value="2"/>
</dbReference>
<evidence type="ECO:0000256" key="24">
    <source>
        <dbReference type="ARBA" id="ARBA00023273"/>
    </source>
</evidence>
<evidence type="ECO:0000256" key="16">
    <source>
        <dbReference type="ARBA" id="ARBA00022753"/>
    </source>
</evidence>
<evidence type="ECO:0000256" key="11">
    <source>
        <dbReference type="ARBA" id="ARBA00022490"/>
    </source>
</evidence>
<reference evidence="36" key="2">
    <citation type="submission" date="2025-08" db="UniProtKB">
        <authorList>
            <consortium name="Ensembl"/>
        </authorList>
    </citation>
    <scope>IDENTIFICATION</scope>
</reference>
<feature type="domain" description="SH3" evidence="30">
    <location>
        <begin position="782"/>
        <end position="841"/>
    </location>
</feature>
<dbReference type="Pfam" id="PF16617">
    <property type="entry name" value="INTAP"/>
    <property type="match status" value="1"/>
</dbReference>
<keyword evidence="24" id="KW-0966">Cell projection</keyword>
<keyword evidence="23" id="KW-0539">Nucleus</keyword>
<dbReference type="PROSITE" id="PS50222">
    <property type="entry name" value="EF_HAND_2"/>
    <property type="match status" value="2"/>
</dbReference>
<dbReference type="CDD" id="cd00052">
    <property type="entry name" value="EH"/>
    <property type="match status" value="2"/>
</dbReference>
<keyword evidence="10" id="KW-0268">Exocytosis</keyword>
<feature type="region of interest" description="Disordered" evidence="29">
    <location>
        <begin position="593"/>
        <end position="632"/>
    </location>
</feature>
<evidence type="ECO:0000256" key="7">
    <source>
        <dbReference type="ARBA" id="ARBA00022443"/>
    </source>
</evidence>
<dbReference type="PROSITE" id="PS50003">
    <property type="entry name" value="PH_DOMAIN"/>
    <property type="match status" value="1"/>
</dbReference>
<evidence type="ECO:0000256" key="26">
    <source>
        <dbReference type="ARBA" id="ARBA00074966"/>
    </source>
</evidence>
<feature type="compositionally biased region" description="Low complexity" evidence="29">
    <location>
        <begin position="723"/>
        <end position="734"/>
    </location>
</feature>
<keyword evidence="14" id="KW-0479">Metal-binding</keyword>
<dbReference type="Pfam" id="PF00018">
    <property type="entry name" value="SH3_1"/>
    <property type="match status" value="2"/>
</dbReference>
<evidence type="ECO:0000256" key="13">
    <source>
        <dbReference type="ARBA" id="ARBA00022599"/>
    </source>
</evidence>
<evidence type="ECO:0000256" key="14">
    <source>
        <dbReference type="ARBA" id="ARBA00022723"/>
    </source>
</evidence>
<feature type="domain" description="EH" evidence="34">
    <location>
        <begin position="188"/>
        <end position="277"/>
    </location>
</feature>
<evidence type="ECO:0000256" key="8">
    <source>
        <dbReference type="ARBA" id="ARBA00022448"/>
    </source>
</evidence>
<feature type="compositionally biased region" description="Basic and acidic residues" evidence="29">
    <location>
        <begin position="601"/>
        <end position="629"/>
    </location>
</feature>
<dbReference type="SMART" id="SM00054">
    <property type="entry name" value="EFh"/>
    <property type="match status" value="2"/>
</dbReference>
<dbReference type="PANTHER" id="PTHR46006:SF9">
    <property type="entry name" value="INTERSECTIN-1"/>
    <property type="match status" value="1"/>
</dbReference>
<dbReference type="Gene3D" id="2.30.29.30">
    <property type="entry name" value="Pleckstrin-homology domain (PH domain)/Phosphotyrosine-binding domain (PTB)"/>
    <property type="match status" value="1"/>
</dbReference>
<dbReference type="PROSITE" id="PS50031">
    <property type="entry name" value="EH"/>
    <property type="match status" value="2"/>
</dbReference>
<dbReference type="Pfam" id="PF07653">
    <property type="entry name" value="SH3_2"/>
    <property type="match status" value="2"/>
</dbReference>
<dbReference type="CDD" id="cd11840">
    <property type="entry name" value="SH3_Intersectin_5"/>
    <property type="match status" value="1"/>
</dbReference>
<keyword evidence="12" id="KW-0254">Endocytosis</keyword>
<proteinExistence type="predicted"/>
<dbReference type="Gene3D" id="2.60.40.150">
    <property type="entry name" value="C2 domain"/>
    <property type="match status" value="1"/>
</dbReference>
<keyword evidence="21" id="KW-0472">Membrane</keyword>
<keyword evidence="20 28" id="KW-0175">Coiled coil</keyword>
<dbReference type="CDD" id="cd00160">
    <property type="entry name" value="RhoGEF"/>
    <property type="match status" value="1"/>
</dbReference>
<evidence type="ECO:0000256" key="27">
    <source>
        <dbReference type="PROSITE-ProRule" id="PRU00192"/>
    </source>
</evidence>